<reference evidence="12" key="1">
    <citation type="submission" date="2013-07" db="EMBL/GenBank/DDBJ databases">
        <authorList>
            <person name="McIlroy S."/>
        </authorList>
    </citation>
    <scope>NUCLEOTIDE SEQUENCE [LARGE SCALE GENOMIC DNA]</scope>
    <source>
        <strain evidence="12">Run_A_D11</strain>
    </source>
</reference>
<dbReference type="UniPathway" id="UPA00665"/>
<dbReference type="PANTHER" id="PTHR33695:SF1">
    <property type="entry name" value="LIPOPROTEIN SIGNAL PEPTIDASE"/>
    <property type="match status" value="1"/>
</dbReference>
<evidence type="ECO:0000256" key="9">
    <source>
        <dbReference type="HAMAP-Rule" id="MF_00161"/>
    </source>
</evidence>
<keyword evidence="6 9" id="KW-0378">Hydrolase</keyword>
<dbReference type="PANTHER" id="PTHR33695">
    <property type="entry name" value="LIPOPROTEIN SIGNAL PEPTIDASE"/>
    <property type="match status" value="1"/>
</dbReference>
<dbReference type="RefSeq" id="WP_048675182.1">
    <property type="nucleotide sequence ID" value="NZ_CBTJ020000080.1"/>
</dbReference>
<comment type="catalytic activity">
    <reaction evidence="9 10">
        <text>Release of signal peptides from bacterial membrane prolipoproteins. Hydrolyzes -Xaa-Yaa-Zaa-|-(S,diacylglyceryl)Cys-, in which Xaa is hydrophobic (preferably Leu), and Yaa (Ala or Ser) and Zaa (Gly or Ala) have small, neutral side chains.</text>
        <dbReference type="EC" id="3.4.23.36"/>
    </reaction>
</comment>
<keyword evidence="8 9" id="KW-0472">Membrane</keyword>
<dbReference type="InterPro" id="IPR001872">
    <property type="entry name" value="Peptidase_A8"/>
</dbReference>
<comment type="caution">
    <text evidence="12">The sequence shown here is derived from an EMBL/GenBank/DDBJ whole genome shotgun (WGS) entry which is preliminary data.</text>
</comment>
<dbReference type="Proteomes" id="UP000035760">
    <property type="component" value="Unassembled WGS sequence"/>
</dbReference>
<dbReference type="Pfam" id="PF01252">
    <property type="entry name" value="Peptidase_A8"/>
    <property type="match status" value="1"/>
</dbReference>
<evidence type="ECO:0000256" key="5">
    <source>
        <dbReference type="ARBA" id="ARBA00022750"/>
    </source>
</evidence>
<comment type="caution">
    <text evidence="9">Lacks conserved residue(s) required for the propagation of feature annotation.</text>
</comment>
<keyword evidence="4 9" id="KW-0812">Transmembrane</keyword>
<dbReference type="GO" id="GO:0005886">
    <property type="term" value="C:plasma membrane"/>
    <property type="evidence" value="ECO:0007669"/>
    <property type="project" value="UniProtKB-SubCell"/>
</dbReference>
<keyword evidence="5 9" id="KW-0064">Aspartyl protease</keyword>
<dbReference type="STRING" id="1400863.BN873_70023"/>
<dbReference type="HAMAP" id="MF_00161">
    <property type="entry name" value="LspA"/>
    <property type="match status" value="1"/>
</dbReference>
<evidence type="ECO:0000313" key="13">
    <source>
        <dbReference type="Proteomes" id="UP000035760"/>
    </source>
</evidence>
<gene>
    <name evidence="9 12" type="primary">lspA</name>
    <name evidence="12" type="ORF">BN873_70023</name>
</gene>
<evidence type="ECO:0000313" key="12">
    <source>
        <dbReference type="EMBL" id="CDI03875.1"/>
    </source>
</evidence>
<organism evidence="12 13">
    <name type="scientific">Candidatus Competibacter denitrificans Run_A_D11</name>
    <dbReference type="NCBI Taxonomy" id="1400863"/>
    <lineage>
        <taxon>Bacteria</taxon>
        <taxon>Pseudomonadati</taxon>
        <taxon>Pseudomonadota</taxon>
        <taxon>Gammaproteobacteria</taxon>
        <taxon>Candidatus Competibacteraceae</taxon>
        <taxon>Candidatus Competibacter</taxon>
    </lineage>
</organism>
<dbReference type="GO" id="GO:0004190">
    <property type="term" value="F:aspartic-type endopeptidase activity"/>
    <property type="evidence" value="ECO:0007669"/>
    <property type="project" value="UniProtKB-UniRule"/>
</dbReference>
<evidence type="ECO:0000256" key="4">
    <source>
        <dbReference type="ARBA" id="ARBA00022692"/>
    </source>
</evidence>
<evidence type="ECO:0000256" key="1">
    <source>
        <dbReference type="ARBA" id="ARBA00006139"/>
    </source>
</evidence>
<keyword evidence="3 9" id="KW-0645">Protease</keyword>
<evidence type="ECO:0000256" key="3">
    <source>
        <dbReference type="ARBA" id="ARBA00022670"/>
    </source>
</evidence>
<feature type="active site" evidence="9">
    <location>
        <position position="118"/>
    </location>
</feature>
<dbReference type="GO" id="GO:0006508">
    <property type="term" value="P:proteolysis"/>
    <property type="evidence" value="ECO:0007669"/>
    <property type="project" value="UniProtKB-KW"/>
</dbReference>
<dbReference type="OrthoDB" id="9810259at2"/>
<keyword evidence="7 9" id="KW-1133">Transmembrane helix</keyword>
<evidence type="ECO:0000256" key="6">
    <source>
        <dbReference type="ARBA" id="ARBA00022801"/>
    </source>
</evidence>
<evidence type="ECO:0000256" key="10">
    <source>
        <dbReference type="RuleBase" id="RU000594"/>
    </source>
</evidence>
<dbReference type="AlphaFoldDB" id="W6MC47"/>
<keyword evidence="13" id="KW-1185">Reference proteome</keyword>
<dbReference type="PROSITE" id="PS00855">
    <property type="entry name" value="SPASE_II"/>
    <property type="match status" value="1"/>
</dbReference>
<comment type="pathway">
    <text evidence="9">Protein modification; lipoprotein biosynthesis (signal peptide cleavage).</text>
</comment>
<feature type="transmembrane region" description="Helical" evidence="9">
    <location>
        <begin position="90"/>
        <end position="108"/>
    </location>
</feature>
<reference evidence="12" key="2">
    <citation type="submission" date="2014-03" db="EMBL/GenBank/DDBJ databases">
        <title>Candidatus Competibacter-lineage genomes retrieved from metagenomes reveal functional metabolic diversity.</title>
        <authorList>
            <person name="McIlroy S.J."/>
            <person name="Albertsen M."/>
            <person name="Andresen E.K."/>
            <person name="Saunders A.M."/>
            <person name="Kristiansen R."/>
            <person name="Stokholm-Bjerregaard M."/>
            <person name="Nielsen K.L."/>
            <person name="Nielsen P.H."/>
        </authorList>
    </citation>
    <scope>NUCLEOTIDE SEQUENCE</scope>
    <source>
        <strain evidence="12">Run_A_D11</strain>
    </source>
</reference>
<accession>W6MC47</accession>
<feature type="transmembrane region" description="Helical" evidence="9">
    <location>
        <begin position="65"/>
        <end position="83"/>
    </location>
</feature>
<comment type="subcellular location">
    <subcellularLocation>
        <location evidence="9">Cell membrane</location>
        <topology evidence="9">Multi-pass membrane protein</topology>
    </subcellularLocation>
</comment>
<protein>
    <recommendedName>
        <fullName evidence="9">Lipoprotein signal peptidase</fullName>
        <ecNumber evidence="9">3.4.23.36</ecNumber>
    </recommendedName>
    <alternativeName>
        <fullName evidence="9">Prolipoprotein signal peptidase</fullName>
    </alternativeName>
    <alternativeName>
        <fullName evidence="9">Signal peptidase II</fullName>
        <shortName evidence="9">SPase II</shortName>
    </alternativeName>
</protein>
<sequence>MSAPRWAWWLSGLTLALDQATKHLAEALLVMHEPVPVLPSFNLTLTYNTGAAFSFLAGAGGWQRWFFLGLGLVVSIGLIVWLGRLKPGDRWLAAALALILAGAVGNLIDRILFGQVIDFIQLYYERWYFPVFNVADIAINIGAGLLVFDSLLSKNTGSLKNPVDNP</sequence>
<dbReference type="EMBL" id="CBTJ020000080">
    <property type="protein sequence ID" value="CDI03875.1"/>
    <property type="molecule type" value="Genomic_DNA"/>
</dbReference>
<comment type="function">
    <text evidence="9 10">This protein specifically catalyzes the removal of signal peptides from prolipoproteins.</text>
</comment>
<feature type="transmembrane region" description="Helical" evidence="9">
    <location>
        <begin position="128"/>
        <end position="148"/>
    </location>
</feature>
<dbReference type="PRINTS" id="PR00781">
    <property type="entry name" value="LIPOSIGPTASE"/>
</dbReference>
<dbReference type="EC" id="3.4.23.36" evidence="9"/>
<evidence type="ECO:0000256" key="7">
    <source>
        <dbReference type="ARBA" id="ARBA00022989"/>
    </source>
</evidence>
<feature type="active site" evidence="9">
    <location>
        <position position="136"/>
    </location>
</feature>
<evidence type="ECO:0000256" key="11">
    <source>
        <dbReference type="RuleBase" id="RU004181"/>
    </source>
</evidence>
<keyword evidence="2 9" id="KW-1003">Cell membrane</keyword>
<evidence type="ECO:0000256" key="8">
    <source>
        <dbReference type="ARBA" id="ARBA00023136"/>
    </source>
</evidence>
<dbReference type="NCBIfam" id="TIGR00077">
    <property type="entry name" value="lspA"/>
    <property type="match status" value="1"/>
</dbReference>
<comment type="similarity">
    <text evidence="1 9 11">Belongs to the peptidase A8 family.</text>
</comment>
<name>W6MC47_9GAMM</name>
<proteinExistence type="inferred from homology"/>
<evidence type="ECO:0000256" key="2">
    <source>
        <dbReference type="ARBA" id="ARBA00022475"/>
    </source>
</evidence>